<dbReference type="AlphaFoldDB" id="A0ABC8SZ26"/>
<keyword evidence="2" id="KW-1185">Reference proteome</keyword>
<name>A0ABC8SZ26_9AQUA</name>
<comment type="caution">
    <text evidence="1">The sequence shown here is derived from an EMBL/GenBank/DDBJ whole genome shotgun (WGS) entry which is preliminary data.</text>
</comment>
<reference evidence="1 2" key="1">
    <citation type="submission" date="2024-02" db="EMBL/GenBank/DDBJ databases">
        <authorList>
            <person name="Vignale AGUSTIN F."/>
            <person name="Sosa J E."/>
            <person name="Modenutti C."/>
        </authorList>
    </citation>
    <scope>NUCLEOTIDE SEQUENCE [LARGE SCALE GENOMIC DNA]</scope>
</reference>
<dbReference type="Proteomes" id="UP001642360">
    <property type="component" value="Unassembled WGS sequence"/>
</dbReference>
<gene>
    <name evidence="1" type="ORF">ILEXP_LOCUS28855</name>
</gene>
<accession>A0ABC8SZ26</accession>
<dbReference type="EMBL" id="CAUOFW020003469">
    <property type="protein sequence ID" value="CAK9160123.1"/>
    <property type="molecule type" value="Genomic_DNA"/>
</dbReference>
<evidence type="ECO:0000313" key="1">
    <source>
        <dbReference type="EMBL" id="CAK9160123.1"/>
    </source>
</evidence>
<evidence type="ECO:0000313" key="2">
    <source>
        <dbReference type="Proteomes" id="UP001642360"/>
    </source>
</evidence>
<proteinExistence type="predicted"/>
<protein>
    <submittedName>
        <fullName evidence="1">Uncharacterized protein</fullName>
    </submittedName>
</protein>
<organism evidence="1 2">
    <name type="scientific">Ilex paraguariensis</name>
    <name type="common">yerba mate</name>
    <dbReference type="NCBI Taxonomy" id="185542"/>
    <lineage>
        <taxon>Eukaryota</taxon>
        <taxon>Viridiplantae</taxon>
        <taxon>Streptophyta</taxon>
        <taxon>Embryophyta</taxon>
        <taxon>Tracheophyta</taxon>
        <taxon>Spermatophyta</taxon>
        <taxon>Magnoliopsida</taxon>
        <taxon>eudicotyledons</taxon>
        <taxon>Gunneridae</taxon>
        <taxon>Pentapetalae</taxon>
        <taxon>asterids</taxon>
        <taxon>campanulids</taxon>
        <taxon>Aquifoliales</taxon>
        <taxon>Aquifoliaceae</taxon>
        <taxon>Ilex</taxon>
    </lineage>
</organism>
<sequence length="113" mass="12955">MPRRTKVLRLHLEHLGIPVDCFFTSICYSSDEHFTIIFDFTTEISCSHIKPAATSWIMSMNYPTREKGQKNQQCDGTDKINFDVNYMKAQPSQLGFTEDRASSFLVELLDVVA</sequence>